<keyword evidence="6" id="KW-0418">Kinase</keyword>
<accession>A0A657PPJ2</accession>
<protein>
    <recommendedName>
        <fullName evidence="2">histidine kinase</fullName>
        <ecNumber evidence="2">2.7.13.3</ecNumber>
    </recommendedName>
</protein>
<dbReference type="EC" id="2.7.13.3" evidence="2"/>
<dbReference type="InterPro" id="IPR005467">
    <property type="entry name" value="His_kinase_dom"/>
</dbReference>
<evidence type="ECO:0000256" key="7">
    <source>
        <dbReference type="ARBA" id="ARBA00022840"/>
    </source>
</evidence>
<dbReference type="InterPro" id="IPR036890">
    <property type="entry name" value="HATPase_C_sf"/>
</dbReference>
<evidence type="ECO:0000313" key="10">
    <source>
        <dbReference type="EMBL" id="OQX35140.1"/>
    </source>
</evidence>
<dbReference type="GO" id="GO:0004673">
    <property type="term" value="F:protein histidine kinase activity"/>
    <property type="evidence" value="ECO:0007669"/>
    <property type="project" value="UniProtKB-EC"/>
</dbReference>
<gene>
    <name evidence="10" type="ORF">B0D84_02705</name>
</gene>
<dbReference type="PRINTS" id="PR00344">
    <property type="entry name" value="BCTRLSENSOR"/>
</dbReference>
<evidence type="ECO:0000313" key="11">
    <source>
        <dbReference type="Proteomes" id="UP000243361"/>
    </source>
</evidence>
<evidence type="ECO:0000256" key="6">
    <source>
        <dbReference type="ARBA" id="ARBA00022777"/>
    </source>
</evidence>
<dbReference type="PANTHER" id="PTHR43065:SF10">
    <property type="entry name" value="PEROXIDE STRESS-ACTIVATED HISTIDINE KINASE MAK3"/>
    <property type="match status" value="1"/>
</dbReference>
<dbReference type="Pfam" id="PF02518">
    <property type="entry name" value="HATPase_c"/>
    <property type="match status" value="1"/>
</dbReference>
<dbReference type="GO" id="GO:0005524">
    <property type="term" value="F:ATP binding"/>
    <property type="evidence" value="ECO:0007669"/>
    <property type="project" value="UniProtKB-KW"/>
</dbReference>
<comment type="caution">
    <text evidence="10">The sequence shown here is derived from an EMBL/GenBank/DDBJ whole genome shotgun (WGS) entry which is preliminary data.</text>
</comment>
<keyword evidence="5" id="KW-0547">Nucleotide-binding</keyword>
<organism evidence="10 11">
    <name type="scientific">Candidatus Sedimenticola endophacoides</name>
    <dbReference type="NCBI Taxonomy" id="2548426"/>
    <lineage>
        <taxon>Bacteria</taxon>
        <taxon>Pseudomonadati</taxon>
        <taxon>Pseudomonadota</taxon>
        <taxon>Gammaproteobacteria</taxon>
        <taxon>Chromatiales</taxon>
        <taxon>Sedimenticolaceae</taxon>
        <taxon>Sedimenticola</taxon>
    </lineage>
</organism>
<feature type="domain" description="Histidine kinase" evidence="9">
    <location>
        <begin position="25"/>
        <end position="135"/>
    </location>
</feature>
<reference evidence="10" key="1">
    <citation type="submission" date="2017-02" db="EMBL/GenBank/DDBJ databases">
        <title>Novel co-symbiosis in the unique lucinid bivalve Phacoides pectinatus.</title>
        <authorList>
            <person name="Lim S.J."/>
            <person name="Davis B.G."/>
            <person name="Gill D.E."/>
            <person name="Engel A.S."/>
            <person name="Anderson L.C."/>
            <person name="Campbell B.J."/>
        </authorList>
    </citation>
    <scope>NUCLEOTIDE SEQUENCE [LARGE SCALE GENOMIC DNA]</scope>
    <source>
        <strain evidence="10">LUC13016_P6</strain>
    </source>
</reference>
<keyword evidence="3" id="KW-0597">Phosphoprotein</keyword>
<dbReference type="PROSITE" id="PS50109">
    <property type="entry name" value="HIS_KIN"/>
    <property type="match status" value="1"/>
</dbReference>
<proteinExistence type="predicted"/>
<dbReference type="PANTHER" id="PTHR43065">
    <property type="entry name" value="SENSOR HISTIDINE KINASE"/>
    <property type="match status" value="1"/>
</dbReference>
<feature type="non-terminal residue" evidence="10">
    <location>
        <position position="1"/>
    </location>
</feature>
<keyword evidence="4" id="KW-0808">Transferase</keyword>
<dbReference type="EMBL" id="MUIE01000184">
    <property type="protein sequence ID" value="OQX35140.1"/>
    <property type="molecule type" value="Genomic_DNA"/>
</dbReference>
<dbReference type="Proteomes" id="UP000243361">
    <property type="component" value="Unassembled WGS sequence"/>
</dbReference>
<keyword evidence="7" id="KW-0067">ATP-binding</keyword>
<keyword evidence="11" id="KW-1185">Reference proteome</keyword>
<name>A0A657PPJ2_9GAMM</name>
<dbReference type="Gene3D" id="3.30.565.10">
    <property type="entry name" value="Histidine kinase-like ATPase, C-terminal domain"/>
    <property type="match status" value="1"/>
</dbReference>
<keyword evidence="8" id="KW-0902">Two-component regulatory system</keyword>
<dbReference type="AlphaFoldDB" id="A0A657PPJ2"/>
<dbReference type="InterPro" id="IPR004358">
    <property type="entry name" value="Sig_transdc_His_kin-like_C"/>
</dbReference>
<evidence type="ECO:0000259" key="9">
    <source>
        <dbReference type="PROSITE" id="PS50109"/>
    </source>
</evidence>
<evidence type="ECO:0000256" key="5">
    <source>
        <dbReference type="ARBA" id="ARBA00022741"/>
    </source>
</evidence>
<dbReference type="CDD" id="cd00075">
    <property type="entry name" value="HATPase"/>
    <property type="match status" value="1"/>
</dbReference>
<evidence type="ECO:0000256" key="3">
    <source>
        <dbReference type="ARBA" id="ARBA00022553"/>
    </source>
</evidence>
<dbReference type="InterPro" id="IPR003594">
    <property type="entry name" value="HATPase_dom"/>
</dbReference>
<evidence type="ECO:0000256" key="8">
    <source>
        <dbReference type="ARBA" id="ARBA00023012"/>
    </source>
</evidence>
<evidence type="ECO:0000256" key="1">
    <source>
        <dbReference type="ARBA" id="ARBA00000085"/>
    </source>
</evidence>
<sequence length="139" mass="14875">TQLVGLTRSGKRVVCESNCPAGLQLVGDKQRLSQVLVNLLTNACDASSPGDQVEVFAIPDGSRIQIEVMDQGVGIPQQERDKIFEPFFTTKAPGEGTGLGLSMVQKIIQEHNGSIEIDSAPNVGTRVIIRLPQHPDGAE</sequence>
<evidence type="ECO:0000256" key="4">
    <source>
        <dbReference type="ARBA" id="ARBA00022679"/>
    </source>
</evidence>
<comment type="catalytic activity">
    <reaction evidence="1">
        <text>ATP + protein L-histidine = ADP + protein N-phospho-L-histidine.</text>
        <dbReference type="EC" id="2.7.13.3"/>
    </reaction>
</comment>
<evidence type="ECO:0000256" key="2">
    <source>
        <dbReference type="ARBA" id="ARBA00012438"/>
    </source>
</evidence>
<dbReference type="SUPFAM" id="SSF55874">
    <property type="entry name" value="ATPase domain of HSP90 chaperone/DNA topoisomerase II/histidine kinase"/>
    <property type="match status" value="1"/>
</dbReference>
<dbReference type="GO" id="GO:0000160">
    <property type="term" value="P:phosphorelay signal transduction system"/>
    <property type="evidence" value="ECO:0007669"/>
    <property type="project" value="UniProtKB-KW"/>
</dbReference>
<dbReference type="SMART" id="SM00387">
    <property type="entry name" value="HATPase_c"/>
    <property type="match status" value="1"/>
</dbReference>